<dbReference type="RefSeq" id="WP_054678251.1">
    <property type="nucleotide sequence ID" value="NZ_AYYO01000022.1"/>
</dbReference>
<dbReference type="EMBL" id="AYYO01000022">
    <property type="protein sequence ID" value="KRM55470.1"/>
    <property type="molecule type" value="Genomic_DNA"/>
</dbReference>
<evidence type="ECO:0000313" key="3">
    <source>
        <dbReference type="Proteomes" id="UP000051679"/>
    </source>
</evidence>
<keyword evidence="3" id="KW-1185">Reference proteome</keyword>
<accession>A0A0R1ZKH9</accession>
<reference evidence="2 3" key="1">
    <citation type="journal article" date="2015" name="Genome Announc.">
        <title>Expanding the biotechnology potential of lactobacilli through comparative genomics of 213 strains and associated genera.</title>
        <authorList>
            <person name="Sun Z."/>
            <person name="Harris H.M."/>
            <person name="McCann A."/>
            <person name="Guo C."/>
            <person name="Argimon S."/>
            <person name="Zhang W."/>
            <person name="Yang X."/>
            <person name="Jeffery I.B."/>
            <person name="Cooney J.C."/>
            <person name="Kagawa T.F."/>
            <person name="Liu W."/>
            <person name="Song Y."/>
            <person name="Salvetti E."/>
            <person name="Wrobel A."/>
            <person name="Rasinkangas P."/>
            <person name="Parkhill J."/>
            <person name="Rea M.C."/>
            <person name="O'Sullivan O."/>
            <person name="Ritari J."/>
            <person name="Douillard F.P."/>
            <person name="Paul Ross R."/>
            <person name="Yang R."/>
            <person name="Briner A.E."/>
            <person name="Felis G.E."/>
            <person name="de Vos W.M."/>
            <person name="Barrangou R."/>
            <person name="Klaenhammer T.R."/>
            <person name="Caufield P.W."/>
            <person name="Cui Y."/>
            <person name="Zhang H."/>
            <person name="O'Toole P.W."/>
        </authorList>
    </citation>
    <scope>NUCLEOTIDE SEQUENCE [LARGE SCALE GENOMIC DNA]</scope>
    <source>
        <strain evidence="2 3">DSM 20505</strain>
    </source>
</reference>
<evidence type="ECO:0000256" key="1">
    <source>
        <dbReference type="SAM" id="SignalP"/>
    </source>
</evidence>
<keyword evidence="1" id="KW-0732">Signal</keyword>
<dbReference type="PATRIC" id="fig|1291052.5.peg.1385"/>
<feature type="chain" id="PRO_5039572504" evidence="1">
    <location>
        <begin position="20"/>
        <end position="94"/>
    </location>
</feature>
<name>A0A0R1ZKH9_9LACO</name>
<dbReference type="AlphaFoldDB" id="A0A0R1ZKH9"/>
<dbReference type="Proteomes" id="UP000051679">
    <property type="component" value="Unassembled WGS sequence"/>
</dbReference>
<protein>
    <submittedName>
        <fullName evidence="2">Uncharacterized protein</fullName>
    </submittedName>
</protein>
<proteinExistence type="predicted"/>
<evidence type="ECO:0000313" key="2">
    <source>
        <dbReference type="EMBL" id="KRM55470.1"/>
    </source>
</evidence>
<feature type="signal peptide" evidence="1">
    <location>
        <begin position="1"/>
        <end position="19"/>
    </location>
</feature>
<organism evidence="2 3">
    <name type="scientific">Lacticaseibacillus sharpeae JCM 1186 = DSM 20505</name>
    <dbReference type="NCBI Taxonomy" id="1291052"/>
    <lineage>
        <taxon>Bacteria</taxon>
        <taxon>Bacillati</taxon>
        <taxon>Bacillota</taxon>
        <taxon>Bacilli</taxon>
        <taxon>Lactobacillales</taxon>
        <taxon>Lactobacillaceae</taxon>
        <taxon>Lacticaseibacillus</taxon>
    </lineage>
</organism>
<gene>
    <name evidence="2" type="ORF">FC18_GL001366</name>
</gene>
<sequence>MKKILFATIALISITMSSASVTVGATTNSATVKSAVKVNSEEFVRIAEVSGGPGKGVVEIPYVSTISLDGDTVDQYGYYYYLVDGNRVSAHDYI</sequence>
<comment type="caution">
    <text evidence="2">The sequence shown here is derived from an EMBL/GenBank/DDBJ whole genome shotgun (WGS) entry which is preliminary data.</text>
</comment>